<keyword evidence="3" id="KW-1185">Reference proteome</keyword>
<feature type="region of interest" description="Disordered" evidence="1">
    <location>
        <begin position="23"/>
        <end position="97"/>
    </location>
</feature>
<evidence type="ECO:0000256" key="1">
    <source>
        <dbReference type="SAM" id="MobiDB-lite"/>
    </source>
</evidence>
<feature type="region of interest" description="Disordered" evidence="1">
    <location>
        <begin position="114"/>
        <end position="188"/>
    </location>
</feature>
<dbReference type="EMBL" id="CAUYUJ010019294">
    <property type="protein sequence ID" value="CAK0890095.1"/>
    <property type="molecule type" value="Genomic_DNA"/>
</dbReference>
<reference evidence="2" key="1">
    <citation type="submission" date="2023-10" db="EMBL/GenBank/DDBJ databases">
        <authorList>
            <person name="Chen Y."/>
            <person name="Shah S."/>
            <person name="Dougan E. K."/>
            <person name="Thang M."/>
            <person name="Chan C."/>
        </authorList>
    </citation>
    <scope>NUCLEOTIDE SEQUENCE [LARGE SCALE GENOMIC DNA]</scope>
</reference>
<gene>
    <name evidence="2" type="ORF">PCOR1329_LOCUS70405</name>
</gene>
<dbReference type="Proteomes" id="UP001189429">
    <property type="component" value="Unassembled WGS sequence"/>
</dbReference>
<name>A0ABN9WTH2_9DINO</name>
<organism evidence="2 3">
    <name type="scientific">Prorocentrum cordatum</name>
    <dbReference type="NCBI Taxonomy" id="2364126"/>
    <lineage>
        <taxon>Eukaryota</taxon>
        <taxon>Sar</taxon>
        <taxon>Alveolata</taxon>
        <taxon>Dinophyceae</taxon>
        <taxon>Prorocentrales</taxon>
        <taxon>Prorocentraceae</taxon>
        <taxon>Prorocentrum</taxon>
    </lineage>
</organism>
<feature type="compositionally biased region" description="Basic and acidic residues" evidence="1">
    <location>
        <begin position="61"/>
        <end position="79"/>
    </location>
</feature>
<feature type="compositionally biased region" description="Basic and acidic residues" evidence="1">
    <location>
        <begin position="28"/>
        <end position="39"/>
    </location>
</feature>
<proteinExistence type="predicted"/>
<accession>A0ABN9WTH2</accession>
<comment type="caution">
    <text evidence="2">The sequence shown here is derived from an EMBL/GenBank/DDBJ whole genome shotgun (WGS) entry which is preliminary data.</text>
</comment>
<evidence type="ECO:0000313" key="3">
    <source>
        <dbReference type="Proteomes" id="UP001189429"/>
    </source>
</evidence>
<evidence type="ECO:0000313" key="2">
    <source>
        <dbReference type="EMBL" id="CAK0890095.1"/>
    </source>
</evidence>
<feature type="compositionally biased region" description="Basic and acidic residues" evidence="1">
    <location>
        <begin position="129"/>
        <end position="140"/>
    </location>
</feature>
<sequence>MSRRQGPTRSLVFAPGVRAACRNTSVDLQERSRMPRDSTRGAPRAAHQSVRAVSGSTTGRAGKENQELQIDKPGREMRRTWPNRHGVGAASDRLMPDAKQRHANIRPQRIVGMWESNGAGSAAVDADIESDRSDRNGSWRERKRSIRLRGLDAESPRRHRSAARPRAANGGGPSKKAQTASAFEEGFPCTVSLPPWARRRLSQECRQTLWHQPA</sequence>
<protein>
    <submittedName>
        <fullName evidence="2">Uncharacterized protein</fullName>
    </submittedName>
</protein>